<protein>
    <recommendedName>
        <fullName evidence="2">RRP15-like protein</fullName>
    </recommendedName>
</protein>
<dbReference type="GO" id="GO:0000470">
    <property type="term" value="P:maturation of LSU-rRNA"/>
    <property type="evidence" value="ECO:0007669"/>
    <property type="project" value="TreeGrafter"/>
</dbReference>
<dbReference type="PANTHER" id="PTHR13245">
    <property type="entry name" value="RRP15-LIKE PROTEIN"/>
    <property type="match status" value="1"/>
</dbReference>
<dbReference type="InterPro" id="IPR012459">
    <property type="entry name" value="Rrp15"/>
</dbReference>
<feature type="region of interest" description="Disordered" evidence="3">
    <location>
        <begin position="1"/>
        <end position="28"/>
    </location>
</feature>
<feature type="compositionally biased region" description="Basic and acidic residues" evidence="3">
    <location>
        <begin position="58"/>
        <end position="70"/>
    </location>
</feature>
<keyword evidence="5" id="KW-1185">Reference proteome</keyword>
<gene>
    <name evidence="4" type="ORF">CUNI_LOCUS19501</name>
</gene>
<comment type="similarity">
    <text evidence="1">Belongs to the RRP15 family.</text>
</comment>
<evidence type="ECO:0000256" key="1">
    <source>
        <dbReference type="ARBA" id="ARBA00007462"/>
    </source>
</evidence>
<evidence type="ECO:0000256" key="3">
    <source>
        <dbReference type="SAM" id="MobiDB-lite"/>
    </source>
</evidence>
<dbReference type="AlphaFoldDB" id="A0A8S3ZWE9"/>
<organism evidence="4 5">
    <name type="scientific">Candidula unifasciata</name>
    <dbReference type="NCBI Taxonomy" id="100452"/>
    <lineage>
        <taxon>Eukaryota</taxon>
        <taxon>Metazoa</taxon>
        <taxon>Spiralia</taxon>
        <taxon>Lophotrochozoa</taxon>
        <taxon>Mollusca</taxon>
        <taxon>Gastropoda</taxon>
        <taxon>Heterobranchia</taxon>
        <taxon>Euthyneura</taxon>
        <taxon>Panpulmonata</taxon>
        <taxon>Eupulmonata</taxon>
        <taxon>Stylommatophora</taxon>
        <taxon>Helicina</taxon>
        <taxon>Helicoidea</taxon>
        <taxon>Geomitridae</taxon>
        <taxon>Candidula</taxon>
    </lineage>
</organism>
<evidence type="ECO:0000256" key="2">
    <source>
        <dbReference type="ARBA" id="ARBA00017475"/>
    </source>
</evidence>
<feature type="region of interest" description="Disordered" evidence="3">
    <location>
        <begin position="58"/>
        <end position="88"/>
    </location>
</feature>
<proteinExistence type="inferred from homology"/>
<comment type="caution">
    <text evidence="4">The sequence shown here is derived from an EMBL/GenBank/DDBJ whole genome shotgun (WGS) entry which is preliminary data.</text>
</comment>
<dbReference type="PANTHER" id="PTHR13245:SF14">
    <property type="entry name" value="RRP15-LIKE PROTEIN"/>
    <property type="match status" value="1"/>
</dbReference>
<dbReference type="Proteomes" id="UP000678393">
    <property type="component" value="Unassembled WGS sequence"/>
</dbReference>
<evidence type="ECO:0000313" key="5">
    <source>
        <dbReference type="Proteomes" id="UP000678393"/>
    </source>
</evidence>
<feature type="compositionally biased region" description="Polar residues" evidence="3">
    <location>
        <begin position="1"/>
        <end position="20"/>
    </location>
</feature>
<evidence type="ECO:0000313" key="4">
    <source>
        <dbReference type="EMBL" id="CAG5133943.1"/>
    </source>
</evidence>
<dbReference type="Pfam" id="PF07890">
    <property type="entry name" value="Rrp15p"/>
    <property type="match status" value="1"/>
</dbReference>
<dbReference type="EMBL" id="CAJHNH020006634">
    <property type="protein sequence ID" value="CAG5133943.1"/>
    <property type="molecule type" value="Genomic_DNA"/>
</dbReference>
<reference evidence="4" key="1">
    <citation type="submission" date="2021-04" db="EMBL/GenBank/DDBJ databases">
        <authorList>
            <consortium name="Molecular Ecology Group"/>
        </authorList>
    </citation>
    <scope>NUCLEOTIDE SEQUENCE</scope>
</reference>
<feature type="non-terminal residue" evidence="4">
    <location>
        <position position="1"/>
    </location>
</feature>
<dbReference type="OrthoDB" id="20949at2759"/>
<name>A0A8S3ZWE9_9EUPU</name>
<sequence>EPSDSSSDIENGTKETSQTQDNEKSGMASVIARILSKDISKSKRVLLAKGKTSQEIFKDISERKRQREESENPNVKSKHLKHEKLNDVAKEEKRKIWESMGRRIPSVLDNPREVKLRRIATQGMVQLFRLVSQERGIDKRKGHGWLKVKRYRLKGKA</sequence>
<dbReference type="GO" id="GO:0030687">
    <property type="term" value="C:preribosome, large subunit precursor"/>
    <property type="evidence" value="ECO:0007669"/>
    <property type="project" value="TreeGrafter"/>
</dbReference>
<accession>A0A8S3ZWE9</accession>
<dbReference type="GO" id="GO:0000460">
    <property type="term" value="P:maturation of 5.8S rRNA"/>
    <property type="evidence" value="ECO:0007669"/>
    <property type="project" value="TreeGrafter"/>
</dbReference>